<gene>
    <name evidence="3" type="ORF">GGQ98_000121</name>
</gene>
<name>A0A7W7AY45_9SPHN</name>
<dbReference type="RefSeq" id="WP_184063546.1">
    <property type="nucleotide sequence ID" value="NZ_JACHNZ010000001.1"/>
</dbReference>
<feature type="transmembrane region" description="Helical" evidence="2">
    <location>
        <begin position="115"/>
        <end position="132"/>
    </location>
</feature>
<feature type="region of interest" description="Disordered" evidence="1">
    <location>
        <begin position="27"/>
        <end position="69"/>
    </location>
</feature>
<organism evidence="3 4">
    <name type="scientific">Sphingosinicella soli</name>
    <dbReference type="NCBI Taxonomy" id="333708"/>
    <lineage>
        <taxon>Bacteria</taxon>
        <taxon>Pseudomonadati</taxon>
        <taxon>Pseudomonadota</taxon>
        <taxon>Alphaproteobacteria</taxon>
        <taxon>Sphingomonadales</taxon>
        <taxon>Sphingosinicellaceae</taxon>
        <taxon>Sphingosinicella</taxon>
    </lineage>
</organism>
<evidence type="ECO:0000313" key="3">
    <source>
        <dbReference type="EMBL" id="MBB4630520.1"/>
    </source>
</evidence>
<dbReference type="EMBL" id="JACHNZ010000001">
    <property type="protein sequence ID" value="MBB4630520.1"/>
    <property type="molecule type" value="Genomic_DNA"/>
</dbReference>
<reference evidence="3 4" key="1">
    <citation type="submission" date="2020-08" db="EMBL/GenBank/DDBJ databases">
        <title>Genomic Encyclopedia of Type Strains, Phase IV (KMG-IV): sequencing the most valuable type-strain genomes for metagenomic binning, comparative biology and taxonomic classification.</title>
        <authorList>
            <person name="Goeker M."/>
        </authorList>
    </citation>
    <scope>NUCLEOTIDE SEQUENCE [LARGE SCALE GENOMIC DNA]</scope>
    <source>
        <strain evidence="3 4">DSM 17328</strain>
    </source>
</reference>
<evidence type="ECO:0000256" key="2">
    <source>
        <dbReference type="SAM" id="Phobius"/>
    </source>
</evidence>
<keyword evidence="2" id="KW-1133">Transmembrane helix</keyword>
<keyword evidence="2" id="KW-0812">Transmembrane</keyword>
<evidence type="ECO:0000313" key="4">
    <source>
        <dbReference type="Proteomes" id="UP000566324"/>
    </source>
</evidence>
<protein>
    <submittedName>
        <fullName evidence="3">ElaB/YqjD/DUF883 family membrane-anchored ribosome-binding protein</fullName>
    </submittedName>
</protein>
<sequence>MSDIVPTPVAADPAPLKQDRLASIKAEAGKLKSEASTKARSAAEEGKTRAAETLGSVSHATREAADKLKGTQAEPLANIINSAADSVESFAQRMREKSVDDIIDDTREMVRRSPVLVIAAAAAAGFIISRFFKASRSNDNEA</sequence>
<feature type="compositionally biased region" description="Basic and acidic residues" evidence="1">
    <location>
        <begin position="60"/>
        <end position="69"/>
    </location>
</feature>
<keyword evidence="4" id="KW-1185">Reference proteome</keyword>
<feature type="compositionally biased region" description="Basic and acidic residues" evidence="1">
    <location>
        <begin position="27"/>
        <end position="50"/>
    </location>
</feature>
<evidence type="ECO:0000256" key="1">
    <source>
        <dbReference type="SAM" id="MobiDB-lite"/>
    </source>
</evidence>
<proteinExistence type="predicted"/>
<accession>A0A7W7AY45</accession>
<dbReference type="AlphaFoldDB" id="A0A7W7AY45"/>
<dbReference type="Proteomes" id="UP000566324">
    <property type="component" value="Unassembled WGS sequence"/>
</dbReference>
<keyword evidence="2" id="KW-0472">Membrane</keyword>
<comment type="caution">
    <text evidence="3">The sequence shown here is derived from an EMBL/GenBank/DDBJ whole genome shotgun (WGS) entry which is preliminary data.</text>
</comment>